<evidence type="ECO:0000313" key="2">
    <source>
        <dbReference type="Proteomes" id="UP000837803"/>
    </source>
</evidence>
<name>A0ABM9B4C1_9BACT</name>
<evidence type="ECO:0000313" key="1">
    <source>
        <dbReference type="EMBL" id="CAH1001747.1"/>
    </source>
</evidence>
<organism evidence="1 2">
    <name type="scientific">Neolewinella maritima</name>
    <dbReference type="NCBI Taxonomy" id="1383882"/>
    <lineage>
        <taxon>Bacteria</taxon>
        <taxon>Pseudomonadati</taxon>
        <taxon>Bacteroidota</taxon>
        <taxon>Saprospiria</taxon>
        <taxon>Saprospirales</taxon>
        <taxon>Lewinellaceae</taxon>
        <taxon>Neolewinella</taxon>
    </lineage>
</organism>
<gene>
    <name evidence="1" type="ORF">LEM8419_02653</name>
</gene>
<comment type="caution">
    <text evidence="1">The sequence shown here is derived from an EMBL/GenBank/DDBJ whole genome shotgun (WGS) entry which is preliminary data.</text>
</comment>
<dbReference type="Proteomes" id="UP000837803">
    <property type="component" value="Unassembled WGS sequence"/>
</dbReference>
<evidence type="ECO:0008006" key="3">
    <source>
        <dbReference type="Google" id="ProtNLM"/>
    </source>
</evidence>
<dbReference type="Pfam" id="PF13030">
    <property type="entry name" value="DUF3891"/>
    <property type="match status" value="1"/>
</dbReference>
<keyword evidence="2" id="KW-1185">Reference proteome</keyword>
<sequence>MFTHWSGEPILLPQVCSYGVRQLLADRPNQPMLVRPHPAGWRITLHPAHGFLAADLFGHLAVALPEELLLPTLLAVAEHDDHQLDFRTGDYLTERGAPRDFSLMDTEDAQRSLQSEALLADAHRKHAWTYLLLGMHYEFLYAGQSVDERLKALLKDIATRRKQLLRQRHWKQKVLATTYGYLRFCDRLSLILCGEDVPTLGRQLEINDALGKVHYLRQQPDTERLTVTPWPFTTDRFTVRGESFVVQQLAFASSAALGDVLRDTVAEVREWEFVRQAD</sequence>
<dbReference type="InterPro" id="IPR024992">
    <property type="entry name" value="DUF3891"/>
</dbReference>
<reference evidence="1" key="1">
    <citation type="submission" date="2021-12" db="EMBL/GenBank/DDBJ databases">
        <authorList>
            <person name="Rodrigo-Torres L."/>
            <person name="Arahal R. D."/>
            <person name="Lucena T."/>
        </authorList>
    </citation>
    <scope>NUCLEOTIDE SEQUENCE</scope>
    <source>
        <strain evidence="1">CECT 8419</strain>
    </source>
</reference>
<protein>
    <recommendedName>
        <fullName evidence="3">DUF3891 family protein</fullName>
    </recommendedName>
</protein>
<dbReference type="EMBL" id="CAKLPZ010000003">
    <property type="protein sequence ID" value="CAH1001747.1"/>
    <property type="molecule type" value="Genomic_DNA"/>
</dbReference>
<accession>A0ABM9B4C1</accession>
<proteinExistence type="predicted"/>